<feature type="compositionally biased region" description="Acidic residues" evidence="1">
    <location>
        <begin position="32"/>
        <end position="45"/>
    </location>
</feature>
<comment type="caution">
    <text evidence="3">The sequence shown here is derived from an EMBL/GenBank/DDBJ whole genome shotgun (WGS) entry which is preliminary data.</text>
</comment>
<proteinExistence type="predicted"/>
<keyword evidence="4" id="KW-1185">Reference proteome</keyword>
<feature type="region of interest" description="Disordered" evidence="1">
    <location>
        <begin position="1"/>
        <end position="51"/>
    </location>
</feature>
<evidence type="ECO:0000256" key="1">
    <source>
        <dbReference type="SAM" id="MobiDB-lite"/>
    </source>
</evidence>
<gene>
    <name evidence="3" type="ORF">GCM10017667_44380</name>
</gene>
<dbReference type="Proteomes" id="UP000632849">
    <property type="component" value="Unassembled WGS sequence"/>
</dbReference>
<reference evidence="3" key="1">
    <citation type="journal article" date="2014" name="Int. J. Syst. Evol. Microbiol.">
        <title>Complete genome sequence of Corynebacterium casei LMG S-19264T (=DSM 44701T), isolated from a smear-ripened cheese.</title>
        <authorList>
            <consortium name="US DOE Joint Genome Institute (JGI-PGF)"/>
            <person name="Walter F."/>
            <person name="Albersmeier A."/>
            <person name="Kalinowski J."/>
            <person name="Ruckert C."/>
        </authorList>
    </citation>
    <scope>NUCLEOTIDE SEQUENCE</scope>
    <source>
        <strain evidence="3">JCM 4122</strain>
    </source>
</reference>
<accession>A0A919BT17</accession>
<name>A0A919BT17_STRFL</name>
<evidence type="ECO:0000313" key="4">
    <source>
        <dbReference type="Proteomes" id="UP000632849"/>
    </source>
</evidence>
<reference evidence="3" key="2">
    <citation type="submission" date="2020-09" db="EMBL/GenBank/DDBJ databases">
        <authorList>
            <person name="Sun Q."/>
            <person name="Ohkuma M."/>
        </authorList>
    </citation>
    <scope>NUCLEOTIDE SEQUENCE</scope>
    <source>
        <strain evidence="3">JCM 4122</strain>
    </source>
</reference>
<keyword evidence="2" id="KW-1133">Transmembrane helix</keyword>
<keyword evidence="2" id="KW-0472">Membrane</keyword>
<evidence type="ECO:0000313" key="3">
    <source>
        <dbReference type="EMBL" id="GHG07785.1"/>
    </source>
</evidence>
<keyword evidence="2" id="KW-0812">Transmembrane</keyword>
<dbReference type="RefSeq" id="WP_190042714.1">
    <property type="nucleotide sequence ID" value="NZ_BNBE01000002.1"/>
</dbReference>
<dbReference type="AlphaFoldDB" id="A0A919BT17"/>
<evidence type="ECO:0000256" key="2">
    <source>
        <dbReference type="SAM" id="Phobius"/>
    </source>
</evidence>
<organism evidence="3 4">
    <name type="scientific">Streptomyces filamentosus</name>
    <name type="common">Streptomyces roseosporus</name>
    <dbReference type="NCBI Taxonomy" id="67294"/>
    <lineage>
        <taxon>Bacteria</taxon>
        <taxon>Bacillati</taxon>
        <taxon>Actinomycetota</taxon>
        <taxon>Actinomycetes</taxon>
        <taxon>Kitasatosporales</taxon>
        <taxon>Streptomycetaceae</taxon>
        <taxon>Streptomyces</taxon>
    </lineage>
</organism>
<dbReference type="EMBL" id="BNBE01000002">
    <property type="protein sequence ID" value="GHG07785.1"/>
    <property type="molecule type" value="Genomic_DNA"/>
</dbReference>
<protein>
    <submittedName>
        <fullName evidence="3">Uncharacterized protein</fullName>
    </submittedName>
</protein>
<sequence length="123" mass="12682">MSASEKSEQNPSAWTGPYAVPDYPDLPQLDDSVAEDGDEQEDAGEFDPLAAPLARKARTAVRAARDQGSGLWAAGRAHPAASGGAVAVAAGALALAYALGRKTGRGAARRDLGPVALFLERRP</sequence>
<feature type="transmembrane region" description="Helical" evidence="2">
    <location>
        <begin position="80"/>
        <end position="100"/>
    </location>
</feature>